<dbReference type="PROSITE" id="PS51782">
    <property type="entry name" value="LYSM"/>
    <property type="match status" value="1"/>
</dbReference>
<keyword evidence="2" id="KW-0812">Transmembrane</keyword>
<reference evidence="4 5" key="1">
    <citation type="submission" date="2016-10" db="EMBL/GenBank/DDBJ databases">
        <authorList>
            <person name="de Groot N.N."/>
        </authorList>
    </citation>
    <scope>NUCLEOTIDE SEQUENCE [LARGE SCALE GENOMIC DNA]</scope>
    <source>
        <strain evidence="4 5">KPR-7B</strain>
    </source>
</reference>
<dbReference type="InterPro" id="IPR036779">
    <property type="entry name" value="LysM_dom_sf"/>
</dbReference>
<evidence type="ECO:0000313" key="5">
    <source>
        <dbReference type="Proteomes" id="UP000199671"/>
    </source>
</evidence>
<dbReference type="Proteomes" id="UP000199671">
    <property type="component" value="Unassembled WGS sequence"/>
</dbReference>
<feature type="region of interest" description="Disordered" evidence="1">
    <location>
        <begin position="224"/>
        <end position="248"/>
    </location>
</feature>
<evidence type="ECO:0000313" key="4">
    <source>
        <dbReference type="EMBL" id="SDN07049.1"/>
    </source>
</evidence>
<dbReference type="InterPro" id="IPR018392">
    <property type="entry name" value="LysM"/>
</dbReference>
<organism evidence="4 5">
    <name type="scientific">Actinomyces ruminicola</name>
    <dbReference type="NCBI Taxonomy" id="332524"/>
    <lineage>
        <taxon>Bacteria</taxon>
        <taxon>Bacillati</taxon>
        <taxon>Actinomycetota</taxon>
        <taxon>Actinomycetes</taxon>
        <taxon>Actinomycetales</taxon>
        <taxon>Actinomycetaceae</taxon>
        <taxon>Actinomyces</taxon>
    </lineage>
</organism>
<proteinExistence type="predicted"/>
<protein>
    <recommendedName>
        <fullName evidence="3">LysM domain-containing protein</fullName>
    </recommendedName>
</protein>
<dbReference type="EMBL" id="FNHU01000012">
    <property type="protein sequence ID" value="SDN07049.1"/>
    <property type="molecule type" value="Genomic_DNA"/>
</dbReference>
<dbReference type="CDD" id="cd00118">
    <property type="entry name" value="LysM"/>
    <property type="match status" value="1"/>
</dbReference>
<feature type="transmembrane region" description="Helical" evidence="2">
    <location>
        <begin position="61"/>
        <end position="85"/>
    </location>
</feature>
<feature type="compositionally biased region" description="Low complexity" evidence="1">
    <location>
        <begin position="154"/>
        <end position="180"/>
    </location>
</feature>
<evidence type="ECO:0000259" key="3">
    <source>
        <dbReference type="PROSITE" id="PS51782"/>
    </source>
</evidence>
<evidence type="ECO:0000256" key="2">
    <source>
        <dbReference type="SAM" id="Phobius"/>
    </source>
</evidence>
<keyword evidence="2" id="KW-0472">Membrane</keyword>
<dbReference type="OrthoDB" id="3210682at2"/>
<sequence>MDAATRRGLSAWTARGHAALGMVGLACAVLVPALVSAAVTSSRCLLELPPAGWGTTQLSAAITVIACATGAVGALWHLLSVLLAFAACSGARRAAGPDIPPGHGARAAARLLHRWGAPLVRRIAAGALIAGIATSPAVAVEESGPGTDDLGWQPTATAPADPGSPPDSAAPEQAAAAPRSSESHTVAAGESLWSITAALLGPEASAAQVAEAWPRLYRANADAIGTDPGLIHPGTSLAVPDFSDQPDS</sequence>
<dbReference type="PROSITE" id="PS51257">
    <property type="entry name" value="PROKAR_LIPOPROTEIN"/>
    <property type="match status" value="1"/>
</dbReference>
<gene>
    <name evidence="4" type="ORF">SAMN04487766_11233</name>
</gene>
<feature type="region of interest" description="Disordered" evidence="1">
    <location>
        <begin position="140"/>
        <end position="185"/>
    </location>
</feature>
<accession>A0A1G9YD28</accession>
<feature type="domain" description="LysM" evidence="3">
    <location>
        <begin position="182"/>
        <end position="239"/>
    </location>
</feature>
<name>A0A1G9YD28_9ACTO</name>
<dbReference type="AlphaFoldDB" id="A0A1G9YD28"/>
<evidence type="ECO:0000256" key="1">
    <source>
        <dbReference type="SAM" id="MobiDB-lite"/>
    </source>
</evidence>
<dbReference type="RefSeq" id="WP_143008936.1">
    <property type="nucleotide sequence ID" value="NZ_FNHU01000012.1"/>
</dbReference>
<keyword evidence="2" id="KW-1133">Transmembrane helix</keyword>
<dbReference type="Gene3D" id="3.10.350.10">
    <property type="entry name" value="LysM domain"/>
    <property type="match status" value="1"/>
</dbReference>